<feature type="non-terminal residue" evidence="1">
    <location>
        <position position="74"/>
    </location>
</feature>
<gene>
    <name evidence="1" type="ORF">EAG_13545</name>
</gene>
<evidence type="ECO:0000313" key="1">
    <source>
        <dbReference type="EMBL" id="EFN62938.1"/>
    </source>
</evidence>
<evidence type="ECO:0000313" key="2">
    <source>
        <dbReference type="Proteomes" id="UP000000311"/>
    </source>
</evidence>
<dbReference type="Proteomes" id="UP000000311">
    <property type="component" value="Unassembled WGS sequence"/>
</dbReference>
<protein>
    <submittedName>
        <fullName evidence="1">Uncharacterized protein</fullName>
    </submittedName>
</protein>
<name>E2AUF1_CAMFO</name>
<reference evidence="1 2" key="1">
    <citation type="journal article" date="2010" name="Science">
        <title>Genomic comparison of the ants Camponotus floridanus and Harpegnathos saltator.</title>
        <authorList>
            <person name="Bonasio R."/>
            <person name="Zhang G."/>
            <person name="Ye C."/>
            <person name="Mutti N.S."/>
            <person name="Fang X."/>
            <person name="Qin N."/>
            <person name="Donahue G."/>
            <person name="Yang P."/>
            <person name="Li Q."/>
            <person name="Li C."/>
            <person name="Zhang P."/>
            <person name="Huang Z."/>
            <person name="Berger S.L."/>
            <person name="Reinberg D."/>
            <person name="Wang J."/>
            <person name="Liebig J."/>
        </authorList>
    </citation>
    <scope>NUCLEOTIDE SEQUENCE [LARGE SCALE GENOMIC DNA]</scope>
    <source>
        <strain evidence="2">C129</strain>
    </source>
</reference>
<dbReference type="AlphaFoldDB" id="E2AUF1"/>
<organism evidence="2">
    <name type="scientific">Camponotus floridanus</name>
    <name type="common">Florida carpenter ant</name>
    <dbReference type="NCBI Taxonomy" id="104421"/>
    <lineage>
        <taxon>Eukaryota</taxon>
        <taxon>Metazoa</taxon>
        <taxon>Ecdysozoa</taxon>
        <taxon>Arthropoda</taxon>
        <taxon>Hexapoda</taxon>
        <taxon>Insecta</taxon>
        <taxon>Pterygota</taxon>
        <taxon>Neoptera</taxon>
        <taxon>Endopterygota</taxon>
        <taxon>Hymenoptera</taxon>
        <taxon>Apocrita</taxon>
        <taxon>Aculeata</taxon>
        <taxon>Formicoidea</taxon>
        <taxon>Formicidae</taxon>
        <taxon>Formicinae</taxon>
        <taxon>Camponotus</taxon>
    </lineage>
</organism>
<feature type="non-terminal residue" evidence="1">
    <location>
        <position position="1"/>
    </location>
</feature>
<keyword evidence="2" id="KW-1185">Reference proteome</keyword>
<proteinExistence type="predicted"/>
<dbReference type="EMBL" id="GL442819">
    <property type="protein sequence ID" value="EFN62938.1"/>
    <property type="molecule type" value="Genomic_DNA"/>
</dbReference>
<dbReference type="InParanoid" id="E2AUF1"/>
<sequence length="74" mass="8872">AVSYDKIIFVWGDFYYEKITIPFPTKFSSIYDAFSYSPWRCMHKPLIVFKNSSKYVEEVLDILEFLEEIFDDPV</sequence>
<accession>E2AUF1</accession>